<dbReference type="EMBL" id="JAGQHR010000485">
    <property type="protein sequence ID" value="MCA9728820.1"/>
    <property type="molecule type" value="Genomic_DNA"/>
</dbReference>
<dbReference type="Proteomes" id="UP000697710">
    <property type="component" value="Unassembled WGS sequence"/>
</dbReference>
<sequence>VASAVGGLLRSFSAIVDGAGDDAYLAGTRPYSVAGALFGVSALVDLSGNDVYRGDDGSIGAGCFGVGYLHDGGGRDLFEGRNLCEGAGAFGIGILRSAASPEAPPGQELQPDRGYDAGLLPVPGTGAIPVRADDNDTYLAARYAQGCASTFGLGLLVDDAGSDVYRAGGLYLHIPLLPNDFQSLSQGFSIGFRPRAAGGVGILLDEQGNDFYDAEVFAQGTSYWYSLGLLFDGGGNDRYLATQYAQGAGVHLSIGSLWDRGGDDHYVSKFGVTQGMAHDLSVALFREESGNDYYAVSDGQGIAITNSVALFVDEQGDDFYATLNGGQGSANYRRGFSGAGIFLDLEGSDRYPEDARGRDGTLWAGSDFAIGIDLDRDIEIPGEVVPEIVLTAADSARAVEELFETASLWEVGSAREKVRRARQALIAKGIEAVDYAAGLDPEAEYEDGEPLTTETDLVYRTVRELADAYPDSMAARILPRLRDPDEQVQKNVIRLLGELKRKEARAPLEAMLRDPKQDRHWNRILGALGDIGEPDSRPAVRPFLKSPQERRRIIALDALRSLRDTTAVPLMMPLLDDEIFTVRSAAMASIGSFKTAAVERVITRLEALRSAPARTGVSARPADRADGSGKPRRESRGSSAGAAPTSSRIALVRILGNIAGALKDADDPVSLRARAQVRDALLEELAPHPSDVPEDRAQAGARAAAVTGLYRLGGPEMRDRVRNRMLDEYDPLVKRTYAWEEARATKQEAANQD</sequence>
<protein>
    <submittedName>
        <fullName evidence="2">HEAT repeat domain-containing protein</fullName>
    </submittedName>
</protein>
<dbReference type="InterPro" id="IPR016024">
    <property type="entry name" value="ARM-type_fold"/>
</dbReference>
<name>A0A956LZX2_UNCEI</name>
<feature type="region of interest" description="Disordered" evidence="1">
    <location>
        <begin position="612"/>
        <end position="644"/>
    </location>
</feature>
<dbReference type="SUPFAM" id="SSF48371">
    <property type="entry name" value="ARM repeat"/>
    <property type="match status" value="1"/>
</dbReference>
<feature type="compositionally biased region" description="Basic and acidic residues" evidence="1">
    <location>
        <begin position="621"/>
        <end position="636"/>
    </location>
</feature>
<feature type="non-terminal residue" evidence="2">
    <location>
        <position position="1"/>
    </location>
</feature>
<reference evidence="2" key="1">
    <citation type="submission" date="2020-04" db="EMBL/GenBank/DDBJ databases">
        <authorList>
            <person name="Zhang T."/>
        </authorList>
    </citation>
    <scope>NUCLEOTIDE SEQUENCE</scope>
    <source>
        <strain evidence="2">HKST-UBA01</strain>
    </source>
</reference>
<gene>
    <name evidence="2" type="ORF">KC729_14110</name>
</gene>
<evidence type="ECO:0000313" key="2">
    <source>
        <dbReference type="EMBL" id="MCA9728820.1"/>
    </source>
</evidence>
<evidence type="ECO:0000256" key="1">
    <source>
        <dbReference type="SAM" id="MobiDB-lite"/>
    </source>
</evidence>
<accession>A0A956LZX2</accession>
<reference evidence="2" key="2">
    <citation type="journal article" date="2021" name="Microbiome">
        <title>Successional dynamics and alternative stable states in a saline activated sludge microbial community over 9 years.</title>
        <authorList>
            <person name="Wang Y."/>
            <person name="Ye J."/>
            <person name="Ju F."/>
            <person name="Liu L."/>
            <person name="Boyd J.A."/>
            <person name="Deng Y."/>
            <person name="Parks D.H."/>
            <person name="Jiang X."/>
            <person name="Yin X."/>
            <person name="Woodcroft B.J."/>
            <person name="Tyson G.W."/>
            <person name="Hugenholtz P."/>
            <person name="Polz M.F."/>
            <person name="Zhang T."/>
        </authorList>
    </citation>
    <scope>NUCLEOTIDE SEQUENCE</scope>
    <source>
        <strain evidence="2">HKST-UBA01</strain>
    </source>
</reference>
<dbReference type="Pfam" id="PF13646">
    <property type="entry name" value="HEAT_2"/>
    <property type="match status" value="1"/>
</dbReference>
<dbReference type="InterPro" id="IPR011989">
    <property type="entry name" value="ARM-like"/>
</dbReference>
<dbReference type="AlphaFoldDB" id="A0A956LZX2"/>
<evidence type="ECO:0000313" key="3">
    <source>
        <dbReference type="Proteomes" id="UP000697710"/>
    </source>
</evidence>
<proteinExistence type="predicted"/>
<dbReference type="InterPro" id="IPR004155">
    <property type="entry name" value="PBS_lyase_HEAT"/>
</dbReference>
<comment type="caution">
    <text evidence="2">The sequence shown here is derived from an EMBL/GenBank/DDBJ whole genome shotgun (WGS) entry which is preliminary data.</text>
</comment>
<dbReference type="Gene3D" id="1.25.10.10">
    <property type="entry name" value="Leucine-rich Repeat Variant"/>
    <property type="match status" value="1"/>
</dbReference>
<organism evidence="2 3">
    <name type="scientific">Eiseniibacteriota bacterium</name>
    <dbReference type="NCBI Taxonomy" id="2212470"/>
    <lineage>
        <taxon>Bacteria</taxon>
        <taxon>Candidatus Eiseniibacteriota</taxon>
    </lineage>
</organism>
<dbReference type="SMART" id="SM00567">
    <property type="entry name" value="EZ_HEAT"/>
    <property type="match status" value="5"/>
</dbReference>